<sequence>MTEDIISMYDMGVIFDVTDSMGIDRESVSVELGKEDPGNVRKVGADVIEIVVPISVPIEEWAKTLNSELENLGFSIQEP</sequence>
<proteinExistence type="predicted"/>
<organism evidence="1">
    <name type="scientific">marine metagenome</name>
    <dbReference type="NCBI Taxonomy" id="408172"/>
    <lineage>
        <taxon>unclassified sequences</taxon>
        <taxon>metagenomes</taxon>
        <taxon>ecological metagenomes</taxon>
    </lineage>
</organism>
<gene>
    <name evidence="1" type="ORF">METZ01_LOCUS409838</name>
</gene>
<name>A0A382WEA9_9ZZZZ</name>
<reference evidence="1" key="1">
    <citation type="submission" date="2018-05" db="EMBL/GenBank/DDBJ databases">
        <authorList>
            <person name="Lanie J.A."/>
            <person name="Ng W.-L."/>
            <person name="Kazmierczak K.M."/>
            <person name="Andrzejewski T.M."/>
            <person name="Davidsen T.M."/>
            <person name="Wayne K.J."/>
            <person name="Tettelin H."/>
            <person name="Glass J.I."/>
            <person name="Rusch D."/>
            <person name="Podicherti R."/>
            <person name="Tsui H.-C.T."/>
            <person name="Winkler M.E."/>
        </authorList>
    </citation>
    <scope>NUCLEOTIDE SEQUENCE</scope>
</reference>
<evidence type="ECO:0000313" key="1">
    <source>
        <dbReference type="EMBL" id="SVD56984.1"/>
    </source>
</evidence>
<protein>
    <submittedName>
        <fullName evidence="1">Uncharacterized protein</fullName>
    </submittedName>
</protein>
<dbReference type="AlphaFoldDB" id="A0A382WEA9"/>
<dbReference type="EMBL" id="UINC01159088">
    <property type="protein sequence ID" value="SVD56984.1"/>
    <property type="molecule type" value="Genomic_DNA"/>
</dbReference>
<accession>A0A382WEA9</accession>